<dbReference type="GO" id="GO:0005886">
    <property type="term" value="C:plasma membrane"/>
    <property type="evidence" value="ECO:0007669"/>
    <property type="project" value="UniProtKB-SubCell"/>
</dbReference>
<feature type="domain" description="ABC transmembrane type-1" evidence="8">
    <location>
        <begin position="78"/>
        <end position="318"/>
    </location>
</feature>
<dbReference type="PANTHER" id="PTHR43386">
    <property type="entry name" value="OLIGOPEPTIDE TRANSPORT SYSTEM PERMEASE PROTEIN APPC"/>
    <property type="match status" value="1"/>
</dbReference>
<keyword evidence="5 7" id="KW-1133">Transmembrane helix</keyword>
<feature type="transmembrane region" description="Helical" evidence="7">
    <location>
        <begin position="296"/>
        <end position="317"/>
    </location>
</feature>
<accession>A0A2Z3GQ62</accession>
<dbReference type="Gene3D" id="1.10.3720.10">
    <property type="entry name" value="MetI-like"/>
    <property type="match status" value="1"/>
</dbReference>
<evidence type="ECO:0000313" key="9">
    <source>
        <dbReference type="EMBL" id="AWM33426.1"/>
    </source>
</evidence>
<reference evidence="10" key="1">
    <citation type="submission" date="2018-04" db="EMBL/GenBank/DDBJ databases">
        <title>Complete genome of Antarctic heterotrophic bacterium Hymenobacter nivis.</title>
        <authorList>
            <person name="Terashima M."/>
        </authorList>
    </citation>
    <scope>NUCLEOTIDE SEQUENCE [LARGE SCALE GENOMIC DNA]</scope>
    <source>
        <strain evidence="10">NBRC 111535</strain>
    </source>
</reference>
<evidence type="ECO:0000256" key="1">
    <source>
        <dbReference type="ARBA" id="ARBA00004651"/>
    </source>
</evidence>
<dbReference type="Pfam" id="PF00528">
    <property type="entry name" value="BPD_transp_1"/>
    <property type="match status" value="1"/>
</dbReference>
<dbReference type="InterPro" id="IPR000515">
    <property type="entry name" value="MetI-like"/>
</dbReference>
<keyword evidence="2 7" id="KW-0813">Transport</keyword>
<protein>
    <submittedName>
        <fullName evidence="9">ABC transporter permease</fullName>
    </submittedName>
</protein>
<dbReference type="CDD" id="cd06261">
    <property type="entry name" value="TM_PBP2"/>
    <property type="match status" value="1"/>
</dbReference>
<sequence length="325" mass="33445">MRRAPRFAFARGARAVAISWLTLVGALALLAPILPLPYPPAQPDLAHFSLPPFTAGSAHWLGTDPLGRDVLTELVFGARTALGLSVVATVLANALGALLGGAAGFWRNQLRLPLISSAGLFGLLWWALTLPGAGAGLVVAAVGLAGSWWASARRGPWLPVPLDAGVLGATALLGAVPRLVLVVVLAGSVALSPAGLLGVLVLTSWAGPARLVRAEMLRVGVQPFVAAARALGLPPGRVWWRHALPAACWPLRTAFPLGLAGLLGLESTLSFLGIGLPPEVPSWGQLLNTARLEPTAWWLVAGPGGLLLLTILALQALSSPSALGK</sequence>
<comment type="similarity">
    <text evidence="7">Belongs to the binding-protein-dependent transport system permease family.</text>
</comment>
<dbReference type="PROSITE" id="PS50928">
    <property type="entry name" value="ABC_TM1"/>
    <property type="match status" value="1"/>
</dbReference>
<name>A0A2Z3GQ62_9BACT</name>
<dbReference type="EMBL" id="CP029145">
    <property type="protein sequence ID" value="AWM33426.1"/>
    <property type="molecule type" value="Genomic_DNA"/>
</dbReference>
<dbReference type="InterPro" id="IPR050366">
    <property type="entry name" value="BP-dependent_transpt_permease"/>
</dbReference>
<evidence type="ECO:0000256" key="2">
    <source>
        <dbReference type="ARBA" id="ARBA00022448"/>
    </source>
</evidence>
<dbReference type="OrthoDB" id="9783218at2"/>
<dbReference type="RefSeq" id="WP_109656506.1">
    <property type="nucleotide sequence ID" value="NZ_CP029145.1"/>
</dbReference>
<evidence type="ECO:0000256" key="3">
    <source>
        <dbReference type="ARBA" id="ARBA00022475"/>
    </source>
</evidence>
<gene>
    <name evidence="9" type="ORF">DDQ68_11915</name>
</gene>
<keyword evidence="10" id="KW-1185">Reference proteome</keyword>
<feature type="transmembrane region" description="Helical" evidence="7">
    <location>
        <begin position="81"/>
        <end position="103"/>
    </location>
</feature>
<comment type="subcellular location">
    <subcellularLocation>
        <location evidence="1 7">Cell membrane</location>
        <topology evidence="1 7">Multi-pass membrane protein</topology>
    </subcellularLocation>
</comment>
<keyword evidence="3" id="KW-1003">Cell membrane</keyword>
<keyword evidence="6 7" id="KW-0472">Membrane</keyword>
<evidence type="ECO:0000256" key="6">
    <source>
        <dbReference type="ARBA" id="ARBA00023136"/>
    </source>
</evidence>
<dbReference type="InterPro" id="IPR035906">
    <property type="entry name" value="MetI-like_sf"/>
</dbReference>
<proteinExistence type="inferred from homology"/>
<evidence type="ECO:0000256" key="5">
    <source>
        <dbReference type="ARBA" id="ARBA00022989"/>
    </source>
</evidence>
<dbReference type="AlphaFoldDB" id="A0A2Z3GQ62"/>
<evidence type="ECO:0000313" key="10">
    <source>
        <dbReference type="Proteomes" id="UP000245999"/>
    </source>
</evidence>
<organism evidence="9 10">
    <name type="scientific">Hymenobacter nivis</name>
    <dbReference type="NCBI Taxonomy" id="1850093"/>
    <lineage>
        <taxon>Bacteria</taxon>
        <taxon>Pseudomonadati</taxon>
        <taxon>Bacteroidota</taxon>
        <taxon>Cytophagia</taxon>
        <taxon>Cytophagales</taxon>
        <taxon>Hymenobacteraceae</taxon>
        <taxon>Hymenobacter</taxon>
    </lineage>
</organism>
<dbReference type="SUPFAM" id="SSF161098">
    <property type="entry name" value="MetI-like"/>
    <property type="match status" value="1"/>
</dbReference>
<dbReference type="GO" id="GO:0055085">
    <property type="term" value="P:transmembrane transport"/>
    <property type="evidence" value="ECO:0007669"/>
    <property type="project" value="InterPro"/>
</dbReference>
<feature type="transmembrane region" description="Helical" evidence="7">
    <location>
        <begin position="182"/>
        <end position="206"/>
    </location>
</feature>
<dbReference type="PANTHER" id="PTHR43386:SF1">
    <property type="entry name" value="D,D-DIPEPTIDE TRANSPORT SYSTEM PERMEASE PROTEIN DDPC-RELATED"/>
    <property type="match status" value="1"/>
</dbReference>
<evidence type="ECO:0000259" key="8">
    <source>
        <dbReference type="PROSITE" id="PS50928"/>
    </source>
</evidence>
<keyword evidence="4 7" id="KW-0812">Transmembrane</keyword>
<evidence type="ECO:0000256" key="4">
    <source>
        <dbReference type="ARBA" id="ARBA00022692"/>
    </source>
</evidence>
<evidence type="ECO:0000256" key="7">
    <source>
        <dbReference type="RuleBase" id="RU363032"/>
    </source>
</evidence>
<dbReference type="Proteomes" id="UP000245999">
    <property type="component" value="Chromosome"/>
</dbReference>
<dbReference type="KEGG" id="hnv:DDQ68_11915"/>